<name>A0ABP0EAR5_9ASCO</name>
<feature type="compositionally biased region" description="Polar residues" evidence="1">
    <location>
        <begin position="51"/>
        <end position="70"/>
    </location>
</feature>
<reference evidence="2 3" key="1">
    <citation type="submission" date="2024-01" db="EMBL/GenBank/DDBJ databases">
        <authorList>
            <consortium name="Genoscope - CEA"/>
            <person name="William W."/>
        </authorList>
    </citation>
    <scope>NUCLEOTIDE SEQUENCE [LARGE SCALE GENOMIC DNA]</scope>
    <source>
        <strain evidence="2 3">29B2s-10</strain>
    </source>
</reference>
<dbReference type="EMBL" id="OZ004256">
    <property type="protein sequence ID" value="CAK7902925.1"/>
    <property type="molecule type" value="Genomic_DNA"/>
</dbReference>
<proteinExistence type="predicted"/>
<accession>A0ABP0EAR5</accession>
<protein>
    <submittedName>
        <fullName evidence="2">Uncharacterized protein</fullName>
    </submittedName>
</protein>
<organism evidence="2 3">
    <name type="scientific">[Candida] anglica</name>
    <dbReference type="NCBI Taxonomy" id="148631"/>
    <lineage>
        <taxon>Eukaryota</taxon>
        <taxon>Fungi</taxon>
        <taxon>Dikarya</taxon>
        <taxon>Ascomycota</taxon>
        <taxon>Saccharomycotina</taxon>
        <taxon>Pichiomycetes</taxon>
        <taxon>Debaryomycetaceae</taxon>
        <taxon>Kurtzmaniella</taxon>
    </lineage>
</organism>
<evidence type="ECO:0000313" key="3">
    <source>
        <dbReference type="Proteomes" id="UP001497600"/>
    </source>
</evidence>
<evidence type="ECO:0000256" key="1">
    <source>
        <dbReference type="SAM" id="MobiDB-lite"/>
    </source>
</evidence>
<sequence length="237" mass="27296">MDLDLDIDEPREVKRPVFKKKKVLNKKNKVKRESGFLNEEEEEGQLKQIIQDDSTTQESSGKSIESSWNSGIGGFRKLKRTRESTVSLVEEESIDVKMNDDEDEAHSNNISSSSADLGAGQEPNNDNGILDFNNYEPMNPYLTNINPPEDIYDLDLPVDSTEENSGDNSEDEQNQHFKLKEILSIEEQKENLQHKIFELKDLKQSNIEEIEAIKNKFEMNKEKKLNMIKEFETNLIV</sequence>
<feature type="region of interest" description="Disordered" evidence="1">
    <location>
        <begin position="29"/>
        <end position="129"/>
    </location>
</feature>
<evidence type="ECO:0000313" key="2">
    <source>
        <dbReference type="EMBL" id="CAK7902925.1"/>
    </source>
</evidence>
<dbReference type="Proteomes" id="UP001497600">
    <property type="component" value="Chromosome D"/>
</dbReference>
<keyword evidence="3" id="KW-1185">Reference proteome</keyword>
<gene>
    <name evidence="2" type="ORF">CAAN4_D02212</name>
</gene>